<dbReference type="Proteomes" id="UP000256601">
    <property type="component" value="Unassembled WGS sequence"/>
</dbReference>
<dbReference type="OMA" id="IDVHANT"/>
<evidence type="ECO:0000313" key="3">
    <source>
        <dbReference type="EMBL" id="RDW27651.1"/>
    </source>
</evidence>
<evidence type="ECO:0008006" key="6">
    <source>
        <dbReference type="Google" id="ProtNLM"/>
    </source>
</evidence>
<feature type="region of interest" description="Disordered" evidence="1">
    <location>
        <begin position="162"/>
        <end position="206"/>
    </location>
</feature>
<reference evidence="3 5" key="2">
    <citation type="submission" date="2018-07" db="EMBL/GenBank/DDBJ databases">
        <title>Draft Genome Assemblies for Five Robust Yarrowia lipolytica Strains Exhibiting High Lipid Production and Pentose Sugar Utilization and Sugar Alcohol Secretion from Undetoxified Lignocellulosic Biomass Hydrolysates.</title>
        <authorList>
            <consortium name="DOE Joint Genome Institute"/>
            <person name="Walker C."/>
            <person name="Ryu S."/>
            <person name="Na H."/>
            <person name="Zane M."/>
            <person name="LaButti K."/>
            <person name="Lipzen A."/>
            <person name="Haridas S."/>
            <person name="Barry K."/>
            <person name="Grigoriev I.V."/>
            <person name="Quarterman J."/>
            <person name="Slininger P."/>
            <person name="Dien B."/>
            <person name="Trinh C.T."/>
        </authorList>
    </citation>
    <scope>NUCLEOTIDE SEQUENCE [LARGE SCALE GENOMIC DNA]</scope>
    <source>
        <strain evidence="3 5">YB392</strain>
    </source>
</reference>
<reference evidence="2 4" key="1">
    <citation type="journal article" date="2016" name="PLoS ONE">
        <title>Sequence Assembly of Yarrowia lipolytica Strain W29/CLIB89 Shows Transposable Element Diversity.</title>
        <authorList>
            <person name="Magnan C."/>
            <person name="Yu J."/>
            <person name="Chang I."/>
            <person name="Jahn E."/>
            <person name="Kanomata Y."/>
            <person name="Wu J."/>
            <person name="Zeller M."/>
            <person name="Oakes M."/>
            <person name="Baldi P."/>
            <person name="Sandmeyer S."/>
        </authorList>
    </citation>
    <scope>NUCLEOTIDE SEQUENCE [LARGE SCALE GENOMIC DNA]</scope>
    <source>
        <strain evidence="2">CLIB89</strain>
        <strain evidence="4">CLIB89(W29)</strain>
    </source>
</reference>
<dbReference type="GO" id="GO:0005680">
    <property type="term" value="C:anaphase-promoting complex"/>
    <property type="evidence" value="ECO:0007669"/>
    <property type="project" value="InterPro"/>
</dbReference>
<gene>
    <name evidence="3" type="ORF">B0I71DRAFT_128707</name>
    <name evidence="2" type="ORF">YALI1_F31126g</name>
</gene>
<dbReference type="VEuPathDB" id="FungiDB:YALI0_F23705g"/>
<feature type="compositionally biased region" description="Acidic residues" evidence="1">
    <location>
        <begin position="105"/>
        <end position="115"/>
    </location>
</feature>
<name>A0A1D8NPQ1_YARLL</name>
<dbReference type="Pfam" id="PF05841">
    <property type="entry name" value="Apc15p"/>
    <property type="match status" value="1"/>
</dbReference>
<dbReference type="EMBL" id="KZ858960">
    <property type="protein sequence ID" value="RDW27651.1"/>
    <property type="molecule type" value="Genomic_DNA"/>
</dbReference>
<dbReference type="GeneID" id="2908753"/>
<evidence type="ECO:0000256" key="1">
    <source>
        <dbReference type="SAM" id="MobiDB-lite"/>
    </source>
</evidence>
<feature type="region of interest" description="Disordered" evidence="1">
    <location>
        <begin position="286"/>
        <end position="306"/>
    </location>
</feature>
<dbReference type="GO" id="GO:0031145">
    <property type="term" value="P:anaphase-promoting complex-dependent catabolic process"/>
    <property type="evidence" value="ECO:0007669"/>
    <property type="project" value="InterPro"/>
</dbReference>
<feature type="region of interest" description="Disordered" evidence="1">
    <location>
        <begin position="105"/>
        <end position="132"/>
    </location>
</feature>
<accession>A0A1D8NPQ1</accession>
<dbReference type="InterPro" id="IPR008402">
    <property type="entry name" value="APC_su15/mnd2"/>
</dbReference>
<protein>
    <recommendedName>
        <fullName evidence="6">Anaphase-promoting complex subunit 15</fullName>
    </recommendedName>
</protein>
<feature type="compositionally biased region" description="Acidic residues" evidence="1">
    <location>
        <begin position="296"/>
        <end position="306"/>
    </location>
</feature>
<sequence length="306" mass="33979">MNLPPLGVNPDIWRPSYVRAHALMPLNSKKSTPQISANTLGRSNLLASSLVDQPWGDENTNLMASTRSLERDEEMRQLYLRNIRTLGYTYLKPPGFSKTLQACLDEEDEDEEEDSPQNNQTDTQFDEFEEEEGSFLVVEEELEIGGEPTDNTGRTHLTLDTNTEFSGLEVSEDVLSGDGEGGDQGIEERDLDDDVPEGSDYYDDYDDYDEAEYQDDFLAEEEYDDGSDVLVNGTLDSSITNNTRELNIGNTPINPHRGNVSNMTLGNVSVGNDSIGNVSLGSIGNSSSHMRRFLSDDDGDMSMDLE</sequence>
<dbReference type="EMBL" id="CP017558">
    <property type="protein sequence ID" value="AOW07617.1"/>
    <property type="molecule type" value="Genomic_DNA"/>
</dbReference>
<evidence type="ECO:0000313" key="5">
    <source>
        <dbReference type="Proteomes" id="UP000256601"/>
    </source>
</evidence>
<evidence type="ECO:0000313" key="4">
    <source>
        <dbReference type="Proteomes" id="UP000182444"/>
    </source>
</evidence>
<dbReference type="KEGG" id="yli:2908753"/>
<feature type="compositionally biased region" description="Acidic residues" evidence="1">
    <location>
        <begin position="189"/>
        <end position="206"/>
    </location>
</feature>
<dbReference type="VEuPathDB" id="FungiDB:YALI1_F31126g"/>
<dbReference type="AlphaFoldDB" id="A0A1D8NPQ1"/>
<evidence type="ECO:0000313" key="2">
    <source>
        <dbReference type="EMBL" id="AOW07617.1"/>
    </source>
</evidence>
<proteinExistence type="predicted"/>
<dbReference type="Proteomes" id="UP000182444">
    <property type="component" value="Chromosome 1F"/>
</dbReference>
<organism evidence="2 4">
    <name type="scientific">Yarrowia lipolytica</name>
    <name type="common">Candida lipolytica</name>
    <dbReference type="NCBI Taxonomy" id="4952"/>
    <lineage>
        <taxon>Eukaryota</taxon>
        <taxon>Fungi</taxon>
        <taxon>Dikarya</taxon>
        <taxon>Ascomycota</taxon>
        <taxon>Saccharomycotina</taxon>
        <taxon>Dipodascomycetes</taxon>
        <taxon>Dipodascales</taxon>
        <taxon>Dipodascales incertae sedis</taxon>
        <taxon>Yarrowia</taxon>
    </lineage>
</organism>